<accession>A0A510DX52</accession>
<protein>
    <recommendedName>
        <fullName evidence="3">50S ribosomal protein L40e</fullName>
    </recommendedName>
</protein>
<organism evidence="6 8">
    <name type="scientific">Sulfuracidifex tepidarius</name>
    <dbReference type="NCBI Taxonomy" id="1294262"/>
    <lineage>
        <taxon>Archaea</taxon>
        <taxon>Thermoproteota</taxon>
        <taxon>Thermoprotei</taxon>
        <taxon>Sulfolobales</taxon>
        <taxon>Sulfolobaceae</taxon>
        <taxon>Sulfuracidifex</taxon>
    </lineage>
</organism>
<dbReference type="Pfam" id="PF01020">
    <property type="entry name" value="Ribosomal_L40e"/>
    <property type="match status" value="1"/>
</dbReference>
<dbReference type="PANTHER" id="PTHR39649:SF1">
    <property type="entry name" value="LARGE RIBOSOMAL SUBUNIT PROTEIN EL40"/>
    <property type="match status" value="1"/>
</dbReference>
<evidence type="ECO:0000256" key="2">
    <source>
        <dbReference type="ARBA" id="ARBA00023274"/>
    </source>
</evidence>
<feature type="domain" description="Large ribosomal subunit protein eL40" evidence="4">
    <location>
        <begin position="3"/>
        <end position="51"/>
    </location>
</feature>
<evidence type="ECO:0000256" key="1">
    <source>
        <dbReference type="ARBA" id="ARBA00022980"/>
    </source>
</evidence>
<dbReference type="GO" id="GO:1990904">
    <property type="term" value="C:ribonucleoprotein complex"/>
    <property type="evidence" value="ECO:0007669"/>
    <property type="project" value="UniProtKB-KW"/>
</dbReference>
<dbReference type="InterPro" id="IPR011332">
    <property type="entry name" value="Ribosomal_zn-bd"/>
</dbReference>
<dbReference type="PANTHER" id="PTHR39649">
    <property type="entry name" value="50S RIBOSOMAL PROTEIN L40E"/>
    <property type="match status" value="1"/>
</dbReference>
<evidence type="ECO:0000313" key="6">
    <source>
        <dbReference type="EMBL" id="BBG27348.1"/>
    </source>
</evidence>
<dbReference type="GO" id="GO:0003735">
    <property type="term" value="F:structural constituent of ribosome"/>
    <property type="evidence" value="ECO:0007669"/>
    <property type="project" value="InterPro"/>
</dbReference>
<dbReference type="Proteomes" id="UP000325030">
    <property type="component" value="Chromosome"/>
</dbReference>
<dbReference type="Gene3D" id="4.10.1060.50">
    <property type="match status" value="1"/>
</dbReference>
<accession>A0A510E5M5</accession>
<dbReference type="KEGG" id="step:IC006_1885"/>
<dbReference type="AlphaFoldDB" id="A0A510E5M5"/>
<dbReference type="GO" id="GO:0006412">
    <property type="term" value="P:translation"/>
    <property type="evidence" value="ECO:0007669"/>
    <property type="project" value="InterPro"/>
</dbReference>
<sequence>MPLTDPEKLQIVQKRVFIKKVCRECGALNSVRATKCRKCHSTNLRLKKKDLPTKKS</sequence>
<dbReference type="GO" id="GO:0005840">
    <property type="term" value="C:ribosome"/>
    <property type="evidence" value="ECO:0007669"/>
    <property type="project" value="UniProtKB-KW"/>
</dbReference>
<evidence type="ECO:0000313" key="7">
    <source>
        <dbReference type="Proteomes" id="UP000322983"/>
    </source>
</evidence>
<evidence type="ECO:0000313" key="5">
    <source>
        <dbReference type="EMBL" id="BBG24560.1"/>
    </source>
</evidence>
<evidence type="ECO:0000259" key="4">
    <source>
        <dbReference type="SMART" id="SM01377"/>
    </source>
</evidence>
<name>A0A510E5M5_9CREN</name>
<dbReference type="Proteomes" id="UP000322983">
    <property type="component" value="Chromosome"/>
</dbReference>
<dbReference type="InterPro" id="IPR023657">
    <property type="entry name" value="Ribosomal_eL40_arc"/>
</dbReference>
<evidence type="ECO:0000256" key="3">
    <source>
        <dbReference type="ARBA" id="ARBA00035355"/>
    </source>
</evidence>
<dbReference type="SUPFAM" id="SSF57829">
    <property type="entry name" value="Zn-binding ribosomal proteins"/>
    <property type="match status" value="1"/>
</dbReference>
<keyword evidence="1 6" id="KW-0689">Ribosomal protein</keyword>
<dbReference type="EMBL" id="AP018930">
    <property type="protein sequence ID" value="BBG27348.1"/>
    <property type="molecule type" value="Genomic_DNA"/>
</dbReference>
<dbReference type="InterPro" id="IPR001975">
    <property type="entry name" value="Ribosomal_eL40_dom"/>
</dbReference>
<dbReference type="EMBL" id="AP018929">
    <property type="protein sequence ID" value="BBG24560.1"/>
    <property type="molecule type" value="Genomic_DNA"/>
</dbReference>
<evidence type="ECO:0000313" key="8">
    <source>
        <dbReference type="Proteomes" id="UP000325030"/>
    </source>
</evidence>
<reference evidence="6 7" key="2">
    <citation type="journal article" date="2020" name="Int. J. Syst. Evol. Microbiol.">
        <title>Sulfuracidifex tepidarius gen. nov., sp. nov. and transfer of Sulfolobus metallicus Huber and Stetter 1992 to the genus Sulfuracidifex as Sulfuracidifex metallicus comb. nov.</title>
        <authorList>
            <person name="Itoh T."/>
            <person name="Miura T."/>
            <person name="Sakai H.D."/>
            <person name="Kato S."/>
            <person name="Ohkuma M."/>
            <person name="Takashina T."/>
        </authorList>
    </citation>
    <scope>NUCLEOTIDE SEQUENCE</scope>
    <source>
        <strain evidence="5 7">IC-006</strain>
        <strain evidence="6">IC-007</strain>
    </source>
</reference>
<reference evidence="8" key="1">
    <citation type="submission" date="2018-09" db="EMBL/GenBank/DDBJ databases">
        <title>Complete Genome Sequencing of Sulfolobus sp. JCM 16834.</title>
        <authorList>
            <person name="Kato S."/>
            <person name="Itoh T."/>
            <person name="Ohkuma M."/>
        </authorList>
    </citation>
    <scope>NUCLEOTIDE SEQUENCE [LARGE SCALE GENOMIC DNA]</scope>
    <source>
        <strain evidence="8">IC-007</strain>
    </source>
</reference>
<keyword evidence="7" id="KW-1185">Reference proteome</keyword>
<gene>
    <name evidence="5" type="ORF">IC006_1885</name>
    <name evidence="6" type="ORF">IC007_1893</name>
</gene>
<dbReference type="RefSeq" id="WP_084739538.1">
    <property type="nucleotide sequence ID" value="NZ_AP018929.1"/>
</dbReference>
<keyword evidence="2" id="KW-0687">Ribonucleoprotein</keyword>
<proteinExistence type="predicted"/>
<dbReference type="NCBIfam" id="NF003161">
    <property type="entry name" value="PRK04136.1"/>
    <property type="match status" value="1"/>
</dbReference>
<dbReference type="SMART" id="SM01377">
    <property type="entry name" value="Ribosomal_L40e"/>
    <property type="match status" value="1"/>
</dbReference>
<dbReference type="OrthoDB" id="45138at2157"/>
<dbReference type="GeneID" id="41718228"/>
<dbReference type="InterPro" id="IPR038587">
    <property type="entry name" value="Ribosomal_eL40_sf"/>
</dbReference>